<gene>
    <name evidence="2" type="ORF">OKIOD_LOCUS4663</name>
</gene>
<organism evidence="2 3">
    <name type="scientific">Oikopleura dioica</name>
    <name type="common">Tunicate</name>
    <dbReference type="NCBI Taxonomy" id="34765"/>
    <lineage>
        <taxon>Eukaryota</taxon>
        <taxon>Metazoa</taxon>
        <taxon>Chordata</taxon>
        <taxon>Tunicata</taxon>
        <taxon>Appendicularia</taxon>
        <taxon>Copelata</taxon>
        <taxon>Oikopleuridae</taxon>
        <taxon>Oikopleura</taxon>
    </lineage>
</organism>
<sequence>MAGPKTDNAISMIENGMEKQETFQVDAIFYKRSGAARMFQIQCIPIRNHKEEIIFYTVHLHEPELKSPMRRDGPGRFGMFSRSSRQTNPEECNEDMLRIPERESKTGPDVKLLDTSSQSVPAYIILHYGTFKQIWGWFILLLP</sequence>
<evidence type="ECO:0000313" key="2">
    <source>
        <dbReference type="EMBL" id="CAG5091530.1"/>
    </source>
</evidence>
<feature type="region of interest" description="Disordered" evidence="1">
    <location>
        <begin position="67"/>
        <end position="110"/>
    </location>
</feature>
<dbReference type="PANTHER" id="PTHR10217:SF435">
    <property type="entry name" value="POTASSIUM VOLTAGE-GATED CHANNEL PROTEIN EAG"/>
    <property type="match status" value="1"/>
</dbReference>
<dbReference type="EMBL" id="OU015568">
    <property type="protein sequence ID" value="CAG5091530.1"/>
    <property type="molecule type" value="Genomic_DNA"/>
</dbReference>
<evidence type="ECO:0000256" key="1">
    <source>
        <dbReference type="SAM" id="MobiDB-lite"/>
    </source>
</evidence>
<dbReference type="Proteomes" id="UP001158576">
    <property type="component" value="Chromosome PAR"/>
</dbReference>
<dbReference type="PANTHER" id="PTHR10217">
    <property type="entry name" value="VOLTAGE AND LIGAND GATED POTASSIUM CHANNEL"/>
    <property type="match status" value="1"/>
</dbReference>
<keyword evidence="3" id="KW-1185">Reference proteome</keyword>
<name>A0ABN7S7Q1_OIKDI</name>
<proteinExistence type="predicted"/>
<reference evidence="2 3" key="1">
    <citation type="submission" date="2021-04" db="EMBL/GenBank/DDBJ databases">
        <authorList>
            <person name="Bliznina A."/>
        </authorList>
    </citation>
    <scope>NUCLEOTIDE SEQUENCE [LARGE SCALE GENOMIC DNA]</scope>
</reference>
<accession>A0ABN7S7Q1</accession>
<evidence type="ECO:0000313" key="3">
    <source>
        <dbReference type="Proteomes" id="UP001158576"/>
    </source>
</evidence>
<feature type="compositionally biased region" description="Polar residues" evidence="1">
    <location>
        <begin position="81"/>
        <end position="90"/>
    </location>
</feature>
<feature type="compositionally biased region" description="Basic and acidic residues" evidence="1">
    <location>
        <begin position="95"/>
        <end position="110"/>
    </location>
</feature>
<protein>
    <submittedName>
        <fullName evidence="2">Oidioi.mRNA.OKI2018_I69.PAR.g13105.t1.cds</fullName>
    </submittedName>
</protein>
<dbReference type="InterPro" id="IPR050818">
    <property type="entry name" value="KCNH_animal-type"/>
</dbReference>
<dbReference type="Gene3D" id="3.30.450.20">
    <property type="entry name" value="PAS domain"/>
    <property type="match status" value="1"/>
</dbReference>